<feature type="compositionally biased region" description="Low complexity" evidence="5">
    <location>
        <begin position="195"/>
        <end position="204"/>
    </location>
</feature>
<keyword evidence="4 6" id="KW-0472">Membrane</keyword>
<dbReference type="SUPFAM" id="SSF103473">
    <property type="entry name" value="MFS general substrate transporter"/>
    <property type="match status" value="1"/>
</dbReference>
<organism evidence="8 9">
    <name type="scientific">Nocardiopsis mwathae</name>
    <dbReference type="NCBI Taxonomy" id="1472723"/>
    <lineage>
        <taxon>Bacteria</taxon>
        <taxon>Bacillati</taxon>
        <taxon>Actinomycetota</taxon>
        <taxon>Actinomycetes</taxon>
        <taxon>Streptosporangiales</taxon>
        <taxon>Nocardiopsidaceae</taxon>
        <taxon>Nocardiopsis</taxon>
    </lineage>
</organism>
<evidence type="ECO:0000259" key="7">
    <source>
        <dbReference type="PROSITE" id="PS50850"/>
    </source>
</evidence>
<evidence type="ECO:0000256" key="3">
    <source>
        <dbReference type="ARBA" id="ARBA00022989"/>
    </source>
</evidence>
<keyword evidence="3 6" id="KW-1133">Transmembrane helix</keyword>
<dbReference type="PANTHER" id="PTHR11662">
    <property type="entry name" value="SOLUTE CARRIER FAMILY 17"/>
    <property type="match status" value="1"/>
</dbReference>
<dbReference type="Gene3D" id="1.20.1250.20">
    <property type="entry name" value="MFS general substrate transporter like domains"/>
    <property type="match status" value="2"/>
</dbReference>
<protein>
    <submittedName>
        <fullName evidence="8">MFS family permease</fullName>
    </submittedName>
</protein>
<feature type="region of interest" description="Disordered" evidence="5">
    <location>
        <begin position="195"/>
        <end position="243"/>
    </location>
</feature>
<comment type="subcellular location">
    <subcellularLocation>
        <location evidence="1">Cell membrane</location>
        <topology evidence="1">Multi-pass membrane protein</topology>
    </subcellularLocation>
</comment>
<proteinExistence type="predicted"/>
<evidence type="ECO:0000313" key="9">
    <source>
        <dbReference type="Proteomes" id="UP000546642"/>
    </source>
</evidence>
<evidence type="ECO:0000256" key="1">
    <source>
        <dbReference type="ARBA" id="ARBA00004651"/>
    </source>
</evidence>
<evidence type="ECO:0000256" key="6">
    <source>
        <dbReference type="SAM" id="Phobius"/>
    </source>
</evidence>
<dbReference type="Pfam" id="PF07690">
    <property type="entry name" value="MFS_1"/>
    <property type="match status" value="1"/>
</dbReference>
<dbReference type="InterPro" id="IPR011701">
    <property type="entry name" value="MFS"/>
</dbReference>
<dbReference type="GO" id="GO:0005886">
    <property type="term" value="C:plasma membrane"/>
    <property type="evidence" value="ECO:0007669"/>
    <property type="project" value="UniProtKB-SubCell"/>
</dbReference>
<sequence>MSARAGPRGVLALLVVFMIINFADKAVLGLTADAIMAELHLSATQFGTIAGSFYLLFSVSALLIGFVGDRVRAKPLLAGLVLIWSVAQLPILIPTAGFGFLLVTRILLGAGEGPAFPLANHTAFTHFPSHRRSLPAAMVTIGGALGAVVGGPLTILISEVFGWRAAFGALGAIGLVWLVAWLRYGGSGPYAAGGSTSAGAAAPSVPMRSEPEKVDGRTGDVSDQERSRPTADTAVQHEDGHEPMPDHVPFLRIVATRTWLGATFATATVLWSLALALAWIPIYLEDEVGLNKAGLSVAIGLPSLCAILLVLSGGGLAQRLIGRGVSYRVAQGCVGGTAVTIGGVFMLAMTRVEAVPLVLLCFAVAFAIGNTQTPLSNAAMSHICPERKRSAVLGASYAAATVSSVLAPYITGRIIDAAPSQMAGFSLSFDLAGLLLLVGGLAAFLLIRPDSDAAALRRSVGAPERPAGPAHRT</sequence>
<feature type="transmembrane region" description="Helical" evidence="6">
    <location>
        <begin position="259"/>
        <end position="282"/>
    </location>
</feature>
<evidence type="ECO:0000256" key="4">
    <source>
        <dbReference type="ARBA" id="ARBA00023136"/>
    </source>
</evidence>
<feature type="transmembrane region" description="Helical" evidence="6">
    <location>
        <begin position="75"/>
        <end position="93"/>
    </location>
</feature>
<feature type="transmembrane region" description="Helical" evidence="6">
    <location>
        <begin position="354"/>
        <end position="371"/>
    </location>
</feature>
<feature type="domain" description="Major facilitator superfamily (MFS) profile" evidence="7">
    <location>
        <begin position="10"/>
        <end position="451"/>
    </location>
</feature>
<feature type="transmembrane region" description="Helical" evidence="6">
    <location>
        <begin position="329"/>
        <end position="348"/>
    </location>
</feature>
<feature type="transmembrane region" description="Helical" evidence="6">
    <location>
        <begin position="163"/>
        <end position="182"/>
    </location>
</feature>
<evidence type="ECO:0000313" key="8">
    <source>
        <dbReference type="EMBL" id="MBB6174373.1"/>
    </source>
</evidence>
<dbReference type="GO" id="GO:0022857">
    <property type="term" value="F:transmembrane transporter activity"/>
    <property type="evidence" value="ECO:0007669"/>
    <property type="project" value="InterPro"/>
</dbReference>
<dbReference type="PANTHER" id="PTHR11662:SF450">
    <property type="entry name" value="BLR1003 PROTEIN"/>
    <property type="match status" value="1"/>
</dbReference>
<comment type="caution">
    <text evidence="8">The sequence shown here is derived from an EMBL/GenBank/DDBJ whole genome shotgun (WGS) entry which is preliminary data.</text>
</comment>
<keyword evidence="9" id="KW-1185">Reference proteome</keyword>
<feature type="transmembrane region" description="Helical" evidence="6">
    <location>
        <begin position="294"/>
        <end position="317"/>
    </location>
</feature>
<feature type="transmembrane region" description="Helical" evidence="6">
    <location>
        <begin position="99"/>
        <end position="124"/>
    </location>
</feature>
<dbReference type="EMBL" id="JACHDS010000001">
    <property type="protein sequence ID" value="MBB6174373.1"/>
    <property type="molecule type" value="Genomic_DNA"/>
</dbReference>
<feature type="transmembrane region" description="Helical" evidence="6">
    <location>
        <begin position="136"/>
        <end position="157"/>
    </location>
</feature>
<accession>A0A7W9YLH5</accession>
<feature type="transmembrane region" description="Helical" evidence="6">
    <location>
        <begin position="49"/>
        <end position="68"/>
    </location>
</feature>
<dbReference type="Proteomes" id="UP000546642">
    <property type="component" value="Unassembled WGS sequence"/>
</dbReference>
<dbReference type="AlphaFoldDB" id="A0A7W9YLH5"/>
<feature type="transmembrane region" description="Helical" evidence="6">
    <location>
        <begin position="422"/>
        <end position="447"/>
    </location>
</feature>
<evidence type="ECO:0000256" key="2">
    <source>
        <dbReference type="ARBA" id="ARBA00022692"/>
    </source>
</evidence>
<evidence type="ECO:0000256" key="5">
    <source>
        <dbReference type="SAM" id="MobiDB-lite"/>
    </source>
</evidence>
<dbReference type="PROSITE" id="PS50850">
    <property type="entry name" value="MFS"/>
    <property type="match status" value="1"/>
</dbReference>
<reference evidence="8 9" key="1">
    <citation type="submission" date="2020-08" db="EMBL/GenBank/DDBJ databases">
        <title>Sequencing the genomes of 1000 actinobacteria strains.</title>
        <authorList>
            <person name="Klenk H.-P."/>
        </authorList>
    </citation>
    <scope>NUCLEOTIDE SEQUENCE [LARGE SCALE GENOMIC DNA]</scope>
    <source>
        <strain evidence="8 9">DSM 46659</strain>
    </source>
</reference>
<gene>
    <name evidence="8" type="ORF">HNR23_004433</name>
</gene>
<dbReference type="InterPro" id="IPR020846">
    <property type="entry name" value="MFS_dom"/>
</dbReference>
<dbReference type="InterPro" id="IPR050382">
    <property type="entry name" value="MFS_Na/Anion_cotransporter"/>
</dbReference>
<dbReference type="InterPro" id="IPR036259">
    <property type="entry name" value="MFS_trans_sf"/>
</dbReference>
<feature type="compositionally biased region" description="Basic and acidic residues" evidence="5">
    <location>
        <begin position="209"/>
        <end position="243"/>
    </location>
</feature>
<dbReference type="RefSeq" id="WP_184078359.1">
    <property type="nucleotide sequence ID" value="NZ_JACHDS010000001.1"/>
</dbReference>
<feature type="transmembrane region" description="Helical" evidence="6">
    <location>
        <begin position="391"/>
        <end position="410"/>
    </location>
</feature>
<name>A0A7W9YLH5_9ACTN</name>
<keyword evidence="2 6" id="KW-0812">Transmembrane</keyword>